<name>A0A2G8JSR5_STIJA</name>
<comment type="caution">
    <text evidence="6">The sequence shown here is derived from an EMBL/GenBank/DDBJ whole genome shotgun (WGS) entry which is preliminary data.</text>
</comment>
<dbReference type="Pfam" id="PF03451">
    <property type="entry name" value="HELP"/>
    <property type="match status" value="1"/>
</dbReference>
<feature type="domain" description="Doublecortin" evidence="5">
    <location>
        <begin position="299"/>
        <end position="385"/>
    </location>
</feature>
<dbReference type="Pfam" id="PF03607">
    <property type="entry name" value="DCX"/>
    <property type="match status" value="2"/>
</dbReference>
<dbReference type="SMART" id="SM00320">
    <property type="entry name" value="WD40"/>
    <property type="match status" value="7"/>
</dbReference>
<dbReference type="GO" id="GO:0000226">
    <property type="term" value="P:microtubule cytoskeleton organization"/>
    <property type="evidence" value="ECO:0007669"/>
    <property type="project" value="TreeGrafter"/>
</dbReference>
<evidence type="ECO:0000259" key="5">
    <source>
        <dbReference type="PROSITE" id="PS50309"/>
    </source>
</evidence>
<dbReference type="Gene3D" id="2.130.10.10">
    <property type="entry name" value="YVTN repeat-like/Quinoprotein amine dehydrogenase"/>
    <property type="match status" value="2"/>
</dbReference>
<dbReference type="SUPFAM" id="SSF50978">
    <property type="entry name" value="WD40 repeat-like"/>
    <property type="match status" value="2"/>
</dbReference>
<dbReference type="EMBL" id="MRZV01001318">
    <property type="protein sequence ID" value="PIK38759.1"/>
    <property type="molecule type" value="Genomic_DNA"/>
</dbReference>
<feature type="region of interest" description="Disordered" evidence="4">
    <location>
        <begin position="468"/>
        <end position="502"/>
    </location>
</feature>
<dbReference type="AlphaFoldDB" id="A0A2G8JSR5"/>
<sequence>MTANRPAVNSLYVYETPRSLRYSKNSIRGNPTPNELQLPDGATSITSRRKYRLSPVAPGYGPYGSRYTDPSDDERTDYDLDGDITSGNPRGWKTEKAPKRRQQNDFSPSQSRTHDDDMFRYLPPRKRFEPETRPDNRQSKFATKVVTFYRNGDKHFQGVQLPVNGKIFRTWESLLTVLNGKIPLPYGVRNIYTLTGDEVKNVVELVDGRAYVCASGQFNPRIPYGKVEFADKHWSNRRLSAGANRHSDRRLLTLKDGDGGEERKSRALASNIDADPSSINKSTSILAIDPSVSHFVKPRVVTVISNTHRGSRAKILINPKTTQTFEQIMKDVTQSIVMSNPPVKQLFTWRTEEKVLSFTQLFRDFRDHDKFIACGLEPIKRTTHLQQRSVDEEVVPNQKLPHSTIRDEENERLVRIEQAGYYVQRFQDWKRRAKNQEDPVGTFVPNGYPFTVKKQGGGYAQNFRQHKEYHETSPPLLPPLKPRRAFGGSSSEESSPRDYDNDFRGGGAVAAAWRAKLSAPGAILAGVDRKGVHVINAAKPRRSKDVASAIEQIEEIIEDDLPQKIKEREKQRKGVEKNVDANKQKRKVLAPPAVAEVLGERKEFLAPTDAEIGSKNVYKPPKKKLKLEWVYGYHGFKDSNNLFTLSSGEYLYTVGAIAVLHDPELDQQRHYTGHNEDIQALAVHPAGNYVATGQVAGNMSQAVPPDVATCHSWKTDIPTGCSFMTSVTYSHVRVWEVETLHTHAIIGLDFFEGGISCLAFSKENNGEWLMAVDRGIPHTVSVWDWNEDYVMVKSREYSLFDNPSQEESNTAVTVGAFHPYEDTILVTAGRKHIHFWRFNHNKLFRDKRSGVFDEERPEFVTSLEFSPTGDVLTGDSSGNISVWEKDHDSAFRLRYRIQRAHEKSVFALRMLEDGTLLSGGGIDRRLLAWDSLHGYVSAKVERLFPEYAGGIRTIALVNPGSADGQMLIEPCSCSVFHPSGNMIAIGTTVGRLIVLSSNDGMHIASVQVSRDQINVVRFSPDGSYLAVGCQDCRIYIYTVMDEGQVYRKQGILQGHPENVTHIDWSNDGQYLQSVSAAYDLLFWSVDEMAQEGAASLRDVTWKTQTCILGYTVAGIWPTNDRFAKIQSVDRSRQSKLAISGDQNGQLSLYTYPCSSYKFQPNESKAQSSHIGTAKFIHDDSYVISAGGSDAVLMQWAIVDKNNLQSNHHIIDEEDEYGT</sequence>
<dbReference type="InterPro" id="IPR055442">
    <property type="entry name" value="Beta-prop_EML-like_2nd"/>
</dbReference>
<dbReference type="Pfam" id="PF23414">
    <property type="entry name" value="Beta-prop_EML_2"/>
    <property type="match status" value="1"/>
</dbReference>
<dbReference type="PROSITE" id="PS50082">
    <property type="entry name" value="WD_REPEATS_2"/>
    <property type="match status" value="2"/>
</dbReference>
<dbReference type="InterPro" id="IPR050630">
    <property type="entry name" value="WD_repeat_EMAP"/>
</dbReference>
<feature type="compositionally biased region" description="Polar residues" evidence="4">
    <location>
        <begin position="23"/>
        <end position="35"/>
    </location>
</feature>
<dbReference type="GO" id="GO:0008017">
    <property type="term" value="F:microtubule binding"/>
    <property type="evidence" value="ECO:0007669"/>
    <property type="project" value="TreeGrafter"/>
</dbReference>
<keyword evidence="1 3" id="KW-0853">WD repeat</keyword>
<dbReference type="InterPro" id="IPR036322">
    <property type="entry name" value="WD40_repeat_dom_sf"/>
</dbReference>
<dbReference type="InterPro" id="IPR001680">
    <property type="entry name" value="WD40_rpt"/>
</dbReference>
<feature type="domain" description="Doublecortin" evidence="5">
    <location>
        <begin position="144"/>
        <end position="225"/>
    </location>
</feature>
<feature type="region of interest" description="Disordered" evidence="4">
    <location>
        <begin position="250"/>
        <end position="269"/>
    </location>
</feature>
<dbReference type="PROSITE" id="PS50309">
    <property type="entry name" value="DC"/>
    <property type="match status" value="2"/>
</dbReference>
<accession>A0A2G8JSR5</accession>
<evidence type="ECO:0000256" key="3">
    <source>
        <dbReference type="PROSITE-ProRule" id="PRU00221"/>
    </source>
</evidence>
<dbReference type="Proteomes" id="UP000230750">
    <property type="component" value="Unassembled WGS sequence"/>
</dbReference>
<dbReference type="PANTHER" id="PTHR13720:SF55">
    <property type="entry name" value="ECHINODERM MICROTUBULE-ASSOCIATED PROTEIN-LIKE CG42247"/>
    <property type="match status" value="1"/>
</dbReference>
<reference evidence="6 7" key="1">
    <citation type="journal article" date="2017" name="PLoS Biol.">
        <title>The sea cucumber genome provides insights into morphological evolution and visceral regeneration.</title>
        <authorList>
            <person name="Zhang X."/>
            <person name="Sun L."/>
            <person name="Yuan J."/>
            <person name="Sun Y."/>
            <person name="Gao Y."/>
            <person name="Zhang L."/>
            <person name="Li S."/>
            <person name="Dai H."/>
            <person name="Hamel J.F."/>
            <person name="Liu C."/>
            <person name="Yu Y."/>
            <person name="Liu S."/>
            <person name="Lin W."/>
            <person name="Guo K."/>
            <person name="Jin S."/>
            <person name="Xu P."/>
            <person name="Storey K.B."/>
            <person name="Huan P."/>
            <person name="Zhang T."/>
            <person name="Zhou Y."/>
            <person name="Zhang J."/>
            <person name="Lin C."/>
            <person name="Li X."/>
            <person name="Xing L."/>
            <person name="Huo D."/>
            <person name="Sun M."/>
            <person name="Wang L."/>
            <person name="Mercier A."/>
            <person name="Li F."/>
            <person name="Yang H."/>
            <person name="Xiang J."/>
        </authorList>
    </citation>
    <scope>NUCLEOTIDE SEQUENCE [LARGE SCALE GENOMIC DNA]</scope>
    <source>
        <strain evidence="6">Shaxun</strain>
        <tissue evidence="6">Muscle</tissue>
    </source>
</reference>
<evidence type="ECO:0000313" key="6">
    <source>
        <dbReference type="EMBL" id="PIK38759.1"/>
    </source>
</evidence>
<dbReference type="SMART" id="SM00537">
    <property type="entry name" value="DCX"/>
    <property type="match status" value="2"/>
</dbReference>
<dbReference type="STRING" id="307972.A0A2G8JSR5"/>
<evidence type="ECO:0000313" key="7">
    <source>
        <dbReference type="Proteomes" id="UP000230750"/>
    </source>
</evidence>
<proteinExistence type="predicted"/>
<dbReference type="OrthoDB" id="47802at2759"/>
<keyword evidence="2" id="KW-0677">Repeat</keyword>
<dbReference type="PANTHER" id="PTHR13720">
    <property type="entry name" value="WD-40 REPEAT PROTEIN"/>
    <property type="match status" value="1"/>
</dbReference>
<feature type="compositionally biased region" description="Basic and acidic residues" evidence="4">
    <location>
        <begin position="250"/>
        <end position="265"/>
    </location>
</feature>
<evidence type="ECO:0000256" key="1">
    <source>
        <dbReference type="ARBA" id="ARBA00022574"/>
    </source>
</evidence>
<dbReference type="SUPFAM" id="SSF89837">
    <property type="entry name" value="Doublecortin (DC)"/>
    <property type="match status" value="2"/>
</dbReference>
<evidence type="ECO:0000256" key="4">
    <source>
        <dbReference type="SAM" id="MobiDB-lite"/>
    </source>
</evidence>
<dbReference type="GO" id="GO:0035556">
    <property type="term" value="P:intracellular signal transduction"/>
    <property type="evidence" value="ECO:0007669"/>
    <property type="project" value="InterPro"/>
</dbReference>
<organism evidence="6 7">
    <name type="scientific">Stichopus japonicus</name>
    <name type="common">Sea cucumber</name>
    <dbReference type="NCBI Taxonomy" id="307972"/>
    <lineage>
        <taxon>Eukaryota</taxon>
        <taxon>Metazoa</taxon>
        <taxon>Echinodermata</taxon>
        <taxon>Eleutherozoa</taxon>
        <taxon>Echinozoa</taxon>
        <taxon>Holothuroidea</taxon>
        <taxon>Aspidochirotacea</taxon>
        <taxon>Aspidochirotida</taxon>
        <taxon>Stichopodidae</taxon>
        <taxon>Apostichopus</taxon>
    </lineage>
</organism>
<dbReference type="InterPro" id="IPR036572">
    <property type="entry name" value="Doublecortin_dom_sf"/>
</dbReference>
<evidence type="ECO:0000256" key="2">
    <source>
        <dbReference type="ARBA" id="ARBA00022737"/>
    </source>
</evidence>
<feature type="repeat" description="WD" evidence="3">
    <location>
        <begin position="1052"/>
        <end position="1093"/>
    </location>
</feature>
<feature type="repeat" description="WD" evidence="3">
    <location>
        <begin position="898"/>
        <end position="930"/>
    </location>
</feature>
<protein>
    <submittedName>
        <fullName evidence="6">Putative 77 kDa echinoderm microtubule-associated protein</fullName>
    </submittedName>
</protein>
<dbReference type="Pfam" id="PF23409">
    <property type="entry name" value="Beta-prop_EML"/>
    <property type="match status" value="1"/>
</dbReference>
<gene>
    <name evidence="6" type="ORF">BSL78_24409</name>
</gene>
<dbReference type="InterPro" id="IPR055439">
    <property type="entry name" value="Beta-prop_EML_1st"/>
</dbReference>
<feature type="compositionally biased region" description="Acidic residues" evidence="4">
    <location>
        <begin position="70"/>
        <end position="82"/>
    </location>
</feature>
<dbReference type="InterPro" id="IPR005108">
    <property type="entry name" value="HELP"/>
</dbReference>
<feature type="region of interest" description="Disordered" evidence="4">
    <location>
        <begin position="23"/>
        <end position="118"/>
    </location>
</feature>
<dbReference type="InterPro" id="IPR015943">
    <property type="entry name" value="WD40/YVTN_repeat-like_dom_sf"/>
</dbReference>
<dbReference type="GO" id="GO:0072686">
    <property type="term" value="C:mitotic spindle"/>
    <property type="evidence" value="ECO:0007669"/>
    <property type="project" value="TreeGrafter"/>
</dbReference>
<keyword evidence="7" id="KW-1185">Reference proteome</keyword>
<dbReference type="Gene3D" id="3.10.20.230">
    <property type="entry name" value="Doublecortin domain"/>
    <property type="match status" value="2"/>
</dbReference>
<dbReference type="InterPro" id="IPR003533">
    <property type="entry name" value="Doublecortin_dom"/>
</dbReference>